<reference evidence="2" key="2">
    <citation type="journal article" date="2015" name="Genome Announc.">
        <title>Draft Genome Sequence of Filamentous Marine Cyanobacterium Lyngbya confervoides Strain BDU141951.</title>
        <authorList>
            <person name="Chandrababunaidu M.M."/>
            <person name="Sen D."/>
            <person name="Tripathy S."/>
        </authorList>
    </citation>
    <scope>NUCLEOTIDE SEQUENCE</scope>
    <source>
        <strain evidence="2">BDU141951</strain>
    </source>
</reference>
<comment type="caution">
    <text evidence="2">The sequence shown here is derived from an EMBL/GenBank/DDBJ whole genome shotgun (WGS) entry which is preliminary data.</text>
</comment>
<evidence type="ECO:0000313" key="2">
    <source>
        <dbReference type="EMBL" id="NEV68169.1"/>
    </source>
</evidence>
<dbReference type="AlphaFoldDB" id="A0A0C1Y483"/>
<dbReference type="GO" id="GO:0004553">
    <property type="term" value="F:hydrolase activity, hydrolyzing O-glycosyl compounds"/>
    <property type="evidence" value="ECO:0007669"/>
    <property type="project" value="TreeGrafter"/>
</dbReference>
<dbReference type="InterPro" id="IPR052382">
    <property type="entry name" value="ABHD10_acyl-thioesterase"/>
</dbReference>
<proteinExistence type="predicted"/>
<dbReference type="PANTHER" id="PTHR16138">
    <property type="entry name" value="MYCOPHENOLIC ACID ACYL-GLUCURONIDE ESTERASE, MITOCHONDRIAL"/>
    <property type="match status" value="1"/>
</dbReference>
<dbReference type="Gene3D" id="3.40.50.1820">
    <property type="entry name" value="alpha/beta hydrolase"/>
    <property type="match status" value="1"/>
</dbReference>
<evidence type="ECO:0000256" key="1">
    <source>
        <dbReference type="ARBA" id="ARBA00022801"/>
    </source>
</evidence>
<protein>
    <submittedName>
        <fullName evidence="2">Prolyl oligopeptidase family serine peptidase</fullName>
    </submittedName>
</protein>
<organism evidence="2">
    <name type="scientific">Lyngbya confervoides BDU141951</name>
    <dbReference type="NCBI Taxonomy" id="1574623"/>
    <lineage>
        <taxon>Bacteria</taxon>
        <taxon>Bacillati</taxon>
        <taxon>Cyanobacteriota</taxon>
        <taxon>Cyanophyceae</taxon>
        <taxon>Oscillatoriophycideae</taxon>
        <taxon>Oscillatoriales</taxon>
        <taxon>Microcoleaceae</taxon>
        <taxon>Lyngbya</taxon>
    </lineage>
</organism>
<name>A0A0C1Y483_9CYAN</name>
<dbReference type="InterPro" id="IPR029058">
    <property type="entry name" value="AB_hydrolase_fold"/>
</dbReference>
<keyword evidence="1" id="KW-0378">Hydrolase</keyword>
<dbReference type="SUPFAM" id="SSF53474">
    <property type="entry name" value="alpha/beta-Hydrolases"/>
    <property type="match status" value="1"/>
</dbReference>
<dbReference type="Pfam" id="PF05728">
    <property type="entry name" value="UPF0227"/>
    <property type="match status" value="1"/>
</dbReference>
<dbReference type="EMBL" id="JTHE02000003">
    <property type="protein sequence ID" value="NEV68169.1"/>
    <property type="molecule type" value="Genomic_DNA"/>
</dbReference>
<sequence length="213" mass="23983">MEYLYLHGFASGPQSAKAQFFQQQFAQLGHPLHILDLNQGDFTHLTLSRQIEQAMAWMGDRPQVTVIGSSFGGLTTCWLAEQPQVSAQIKQLVLLAPAFQFLAQWLPRLGPEAVAHWCKTGRLSVYHYGQQQQAELAYDFITDAQKYDEAHLQAAVPTLIFHGYHDDVIDIQVSRDYAAPRPWVQLIELDSDHALGNVNDIIWATLRSQLALA</sequence>
<dbReference type="PANTHER" id="PTHR16138:SF7">
    <property type="entry name" value="PALMITOYL-PROTEIN THIOESTERASE ABHD10, MITOCHONDRIAL"/>
    <property type="match status" value="1"/>
</dbReference>
<reference evidence="2" key="3">
    <citation type="submission" date="2020-02" db="EMBL/GenBank/DDBJ databases">
        <authorList>
            <person name="Sarangi A.N."/>
            <person name="Ghosh S."/>
            <person name="Mukherjee M."/>
            <person name="Tripathy S."/>
        </authorList>
    </citation>
    <scope>NUCLEOTIDE SEQUENCE</scope>
    <source>
        <strain evidence="2">BDU141951</strain>
    </source>
</reference>
<gene>
    <name evidence="2" type="ORF">QQ91_013720</name>
</gene>
<dbReference type="InterPro" id="IPR008886">
    <property type="entry name" value="UPF0227/Esterase_YqiA"/>
</dbReference>
<reference evidence="2" key="1">
    <citation type="submission" date="2014-11" db="EMBL/GenBank/DDBJ databases">
        <authorList>
            <person name="Malar M.C."/>
            <person name="Sen D."/>
            <person name="Tripathy S."/>
        </authorList>
    </citation>
    <scope>NUCLEOTIDE SEQUENCE</scope>
    <source>
        <strain evidence="2">BDU141951</strain>
    </source>
</reference>
<accession>A0A0C1Y483</accession>